<evidence type="ECO:0000313" key="3">
    <source>
        <dbReference type="EMBL" id="SEU02368.1"/>
    </source>
</evidence>
<dbReference type="PANTHER" id="PTHR46732">
    <property type="entry name" value="ATP-DEPENDENT PROTEASE LA (LON) DOMAIN PROTEIN"/>
    <property type="match status" value="1"/>
</dbReference>
<proteinExistence type="predicted"/>
<dbReference type="EMBL" id="DSIN01000022">
    <property type="protein sequence ID" value="HEF26649.1"/>
    <property type="molecule type" value="Genomic_DNA"/>
</dbReference>
<dbReference type="InterPro" id="IPR015947">
    <property type="entry name" value="PUA-like_sf"/>
</dbReference>
<dbReference type="Pfam" id="PF02190">
    <property type="entry name" value="LON_substr_bdg"/>
    <property type="match status" value="1"/>
</dbReference>
<feature type="domain" description="Lon N-terminal" evidence="1">
    <location>
        <begin position="3"/>
        <end position="196"/>
    </location>
</feature>
<dbReference type="GO" id="GO:0008233">
    <property type="term" value="F:peptidase activity"/>
    <property type="evidence" value="ECO:0007669"/>
    <property type="project" value="UniProtKB-KW"/>
</dbReference>
<dbReference type="RefSeq" id="WP_074892722.1">
    <property type="nucleotide sequence ID" value="NZ_FOHW01000044.1"/>
</dbReference>
<sequence>MSLPLFPLPLFPLNAVLFPGCVLDLQLFEARYLDMISRCMKQGEGFGVVCITEGSETGDVPDGFSMIGCEARVTDFQKQDNGLLGIRVVGARRFRVKDYSTQRDNLLVGEVEWLDDPQEQPLQEEDDDLVALLAALAEHPMVAALNMGLTASGQHSLANQLAYLLPFAEEDKVELLEIEDAEERLDAIQDLLDEMQGDMQD</sequence>
<keyword evidence="2" id="KW-0645">Protease</keyword>
<keyword evidence="2" id="KW-0378">Hydrolase</keyword>
<dbReference type="AlphaFoldDB" id="A0A1I0IY70"/>
<evidence type="ECO:0000313" key="4">
    <source>
        <dbReference type="Proteomes" id="UP000182332"/>
    </source>
</evidence>
<dbReference type="PANTHER" id="PTHR46732:SF8">
    <property type="entry name" value="ATP-DEPENDENT PROTEASE LA (LON) DOMAIN PROTEIN"/>
    <property type="match status" value="1"/>
</dbReference>
<name>A0A1I0IY70_9PSED</name>
<reference evidence="3 4" key="1">
    <citation type="submission" date="2016-10" db="EMBL/GenBank/DDBJ databases">
        <authorList>
            <person name="de Groot N.N."/>
        </authorList>
    </citation>
    <scope>NUCLEOTIDE SEQUENCE [LARGE SCALE GENOMIC DNA]</scope>
    <source>
        <strain evidence="3 4">DSM 11363</strain>
    </source>
</reference>
<dbReference type="Proteomes" id="UP000182332">
    <property type="component" value="Unassembled WGS sequence"/>
</dbReference>
<dbReference type="SUPFAM" id="SSF88697">
    <property type="entry name" value="PUA domain-like"/>
    <property type="match status" value="1"/>
</dbReference>
<dbReference type="SMART" id="SM00464">
    <property type="entry name" value="LON"/>
    <property type="match status" value="1"/>
</dbReference>
<dbReference type="EMBL" id="FOHW01000044">
    <property type="protein sequence ID" value="SEU02368.1"/>
    <property type="molecule type" value="Genomic_DNA"/>
</dbReference>
<dbReference type="GO" id="GO:0006508">
    <property type="term" value="P:proteolysis"/>
    <property type="evidence" value="ECO:0007669"/>
    <property type="project" value="UniProtKB-KW"/>
</dbReference>
<dbReference type="PROSITE" id="PS51787">
    <property type="entry name" value="LON_N"/>
    <property type="match status" value="1"/>
</dbReference>
<evidence type="ECO:0000259" key="1">
    <source>
        <dbReference type="PROSITE" id="PS51787"/>
    </source>
</evidence>
<protein>
    <submittedName>
        <fullName evidence="2">ATP-dependent protease</fullName>
    </submittedName>
</protein>
<reference evidence="2" key="2">
    <citation type="journal article" date="2020" name="mSystems">
        <title>Genome- and Community-Level Interaction Insights into Carbon Utilization and Element Cycling Functions of Hydrothermarchaeota in Hydrothermal Sediment.</title>
        <authorList>
            <person name="Zhou Z."/>
            <person name="Liu Y."/>
            <person name="Xu W."/>
            <person name="Pan J."/>
            <person name="Luo Z.H."/>
            <person name="Li M."/>
        </authorList>
    </citation>
    <scope>NUCLEOTIDE SEQUENCE [LARGE SCALE GENOMIC DNA]</scope>
    <source>
        <strain evidence="2">SpSt-200</strain>
    </source>
</reference>
<organism evidence="3 4">
    <name type="scientific">Pseudomonas graminis</name>
    <dbReference type="NCBI Taxonomy" id="158627"/>
    <lineage>
        <taxon>Bacteria</taxon>
        <taxon>Pseudomonadati</taxon>
        <taxon>Pseudomonadota</taxon>
        <taxon>Gammaproteobacteria</taxon>
        <taxon>Pseudomonadales</taxon>
        <taxon>Pseudomonadaceae</taxon>
        <taxon>Pseudomonas</taxon>
    </lineage>
</organism>
<dbReference type="InterPro" id="IPR003111">
    <property type="entry name" value="Lon_prtase_N"/>
</dbReference>
<dbReference type="InterPro" id="IPR046336">
    <property type="entry name" value="Lon_prtase_N_sf"/>
</dbReference>
<gene>
    <name evidence="2" type="ORF">ENP23_12820</name>
    <name evidence="3" type="ORF">SAMN05216197_14434</name>
</gene>
<accession>A0A1I0IY70</accession>
<dbReference type="Gene3D" id="2.30.130.40">
    <property type="entry name" value="LON domain-like"/>
    <property type="match status" value="1"/>
</dbReference>
<dbReference type="OrthoDB" id="8558970at2"/>
<evidence type="ECO:0000313" key="2">
    <source>
        <dbReference type="EMBL" id="HEF26649.1"/>
    </source>
</evidence>